<dbReference type="Gene3D" id="3.40.50.20">
    <property type="match status" value="1"/>
</dbReference>
<evidence type="ECO:0000256" key="4">
    <source>
        <dbReference type="PROSITE-ProRule" id="PRU00409"/>
    </source>
</evidence>
<keyword evidence="1" id="KW-0436">Ligase</keyword>
<dbReference type="InterPro" id="IPR011761">
    <property type="entry name" value="ATP-grasp"/>
</dbReference>
<name>A0A1M7XXJ2_9BACT</name>
<dbReference type="GO" id="GO:0046872">
    <property type="term" value="F:metal ion binding"/>
    <property type="evidence" value="ECO:0007669"/>
    <property type="project" value="InterPro"/>
</dbReference>
<evidence type="ECO:0000313" key="6">
    <source>
        <dbReference type="EMBL" id="SHO43604.1"/>
    </source>
</evidence>
<dbReference type="STRING" id="1121416.SAMN02745220_00438"/>
<evidence type="ECO:0000256" key="2">
    <source>
        <dbReference type="ARBA" id="ARBA00022741"/>
    </source>
</evidence>
<protein>
    <submittedName>
        <fullName evidence="6">ATP-grasp domain-containing protein</fullName>
    </submittedName>
</protein>
<dbReference type="Gene3D" id="3.30.470.20">
    <property type="entry name" value="ATP-grasp fold, B domain"/>
    <property type="match status" value="1"/>
</dbReference>
<dbReference type="PANTHER" id="PTHR43585:SF2">
    <property type="entry name" value="ATP-GRASP ENZYME FSQD"/>
    <property type="match status" value="1"/>
</dbReference>
<keyword evidence="7" id="KW-1185">Reference proteome</keyword>
<dbReference type="EMBL" id="FRFE01000002">
    <property type="protein sequence ID" value="SHO43604.1"/>
    <property type="molecule type" value="Genomic_DNA"/>
</dbReference>
<dbReference type="PROSITE" id="PS50975">
    <property type="entry name" value="ATP_GRASP"/>
    <property type="match status" value="1"/>
</dbReference>
<evidence type="ECO:0000313" key="7">
    <source>
        <dbReference type="Proteomes" id="UP000184603"/>
    </source>
</evidence>
<dbReference type="AlphaFoldDB" id="A0A1M7XXJ2"/>
<dbReference type="SUPFAM" id="SSF56059">
    <property type="entry name" value="Glutathione synthetase ATP-binding domain-like"/>
    <property type="match status" value="1"/>
</dbReference>
<dbReference type="Pfam" id="PF13535">
    <property type="entry name" value="ATP-grasp_4"/>
    <property type="match status" value="1"/>
</dbReference>
<evidence type="ECO:0000256" key="1">
    <source>
        <dbReference type="ARBA" id="ARBA00022598"/>
    </source>
</evidence>
<sequence>MNLVYLSPHFPHHYHQFCRNVKQLGANVLGIGDCPYDQLDPAVKEALTEYYLINDMHDYDQLVRACGYFTHRYGKIDRFESLNEYWLATEARIRDDFNITGVRGNDIDVIKRKSRMKKRFQSAKIPVAAGRLVTTVTAAKKFIKGVGYPVVAKPDIGVGALDTYLLHSDADLESFFASKPDAQYIMEEFIKGEIISFDGLADANGDLVFSTSHHFSQGIMETVNEARHIHYTSLRDIPPALEEIGRKCVEAFKVRSRFFHIEFFETAPGNYVALEVNMRPPGGFTTDMFNFAGDIDVYNLWAQVMVNGVAPLEHTRKYHCCYASRKNRYDYRYSHDEVIAQYSAFINSVVNVPGVFSSALGDVGYIFRSPQIKDIDDIVRFIHETR</sequence>
<evidence type="ECO:0000256" key="3">
    <source>
        <dbReference type="ARBA" id="ARBA00022840"/>
    </source>
</evidence>
<dbReference type="RefSeq" id="WP_073611812.1">
    <property type="nucleotide sequence ID" value="NZ_FRFE01000002.1"/>
</dbReference>
<keyword evidence="2 4" id="KW-0547">Nucleotide-binding</keyword>
<reference evidence="6 7" key="1">
    <citation type="submission" date="2016-12" db="EMBL/GenBank/DDBJ databases">
        <authorList>
            <person name="Song W.-J."/>
            <person name="Kurnit D.M."/>
        </authorList>
    </citation>
    <scope>NUCLEOTIDE SEQUENCE [LARGE SCALE GENOMIC DNA]</scope>
    <source>
        <strain evidence="6 7">DSM 18488</strain>
    </source>
</reference>
<dbReference type="Proteomes" id="UP000184603">
    <property type="component" value="Unassembled WGS sequence"/>
</dbReference>
<dbReference type="InterPro" id="IPR052032">
    <property type="entry name" value="ATP-dep_AA_Ligase"/>
</dbReference>
<dbReference type="InterPro" id="IPR013815">
    <property type="entry name" value="ATP_grasp_subdomain_1"/>
</dbReference>
<gene>
    <name evidence="6" type="ORF">SAMN02745220_00438</name>
</gene>
<dbReference type="OrthoDB" id="24041at2"/>
<keyword evidence="3 4" id="KW-0067">ATP-binding</keyword>
<dbReference type="PANTHER" id="PTHR43585">
    <property type="entry name" value="FUMIPYRROLE BIOSYNTHESIS PROTEIN C"/>
    <property type="match status" value="1"/>
</dbReference>
<dbReference type="GO" id="GO:0005524">
    <property type="term" value="F:ATP binding"/>
    <property type="evidence" value="ECO:0007669"/>
    <property type="project" value="UniProtKB-UniRule"/>
</dbReference>
<evidence type="ECO:0000259" key="5">
    <source>
        <dbReference type="PROSITE" id="PS50975"/>
    </source>
</evidence>
<accession>A0A1M7XXJ2</accession>
<dbReference type="Gene3D" id="3.30.1490.20">
    <property type="entry name" value="ATP-grasp fold, A domain"/>
    <property type="match status" value="1"/>
</dbReference>
<dbReference type="GO" id="GO:0016874">
    <property type="term" value="F:ligase activity"/>
    <property type="evidence" value="ECO:0007669"/>
    <property type="project" value="UniProtKB-KW"/>
</dbReference>
<organism evidence="6 7">
    <name type="scientific">Desulfopila aestuarii DSM 18488</name>
    <dbReference type="NCBI Taxonomy" id="1121416"/>
    <lineage>
        <taxon>Bacteria</taxon>
        <taxon>Pseudomonadati</taxon>
        <taxon>Thermodesulfobacteriota</taxon>
        <taxon>Desulfobulbia</taxon>
        <taxon>Desulfobulbales</taxon>
        <taxon>Desulfocapsaceae</taxon>
        <taxon>Desulfopila</taxon>
    </lineage>
</organism>
<proteinExistence type="predicted"/>
<feature type="domain" description="ATP-grasp" evidence="5">
    <location>
        <begin position="117"/>
        <end position="306"/>
    </location>
</feature>